<keyword evidence="2 9" id="KW-0949">S-adenosyl-L-methionine</keyword>
<dbReference type="PANTHER" id="PTHR13930:SF0">
    <property type="entry name" value="S-ADENOSYL-L-METHIONINE-DEPENDENT TRNA 4-DEMETHYLWYOSINE SYNTHASE TYW1-RELATED"/>
    <property type="match status" value="1"/>
</dbReference>
<comment type="cofactor">
    <cofactor evidence="9">
        <name>[4Fe-4S] cluster</name>
        <dbReference type="ChEBI" id="CHEBI:49883"/>
    </cofactor>
    <text evidence="9">Binds 2 [4Fe-4S] clusters. Binds 1 [4Fe-4S] cluster coordinated with 3 cysteines and an exchangeable S-adenosyl-L-methionine.</text>
</comment>
<gene>
    <name evidence="9" type="primary">taw1</name>
    <name evidence="11" type="ORF">ASJ82_05440</name>
    <name evidence="12" type="ORF">MSCUN_00220</name>
</gene>
<dbReference type="EC" id="4.1.3.44" evidence="9"/>
<protein>
    <recommendedName>
        <fullName evidence="9">S-adenosyl-L-methionine-dependent tRNA 4-demethylwyosine synthase</fullName>
        <ecNumber evidence="9">4.1.3.44</ecNumber>
    </recommendedName>
    <alternativeName>
        <fullName evidence="9">tRNA wyosine derivatives biosynthesis protein Taw1</fullName>
    </alternativeName>
</protein>
<evidence type="ECO:0000256" key="6">
    <source>
        <dbReference type="ARBA" id="ARBA00023014"/>
    </source>
</evidence>
<dbReference type="HAMAP" id="MF_01921">
    <property type="entry name" value="TYW1_archaea"/>
    <property type="match status" value="1"/>
</dbReference>
<dbReference type="RefSeq" id="WP_095608793.1">
    <property type="nucleotide sequence ID" value="NZ_LMVN01000021.1"/>
</dbReference>
<dbReference type="GO" id="GO:0005737">
    <property type="term" value="C:cytoplasm"/>
    <property type="evidence" value="ECO:0007669"/>
    <property type="project" value="UniProtKB-SubCell"/>
</dbReference>
<comment type="caution">
    <text evidence="11">The sequence shown here is derived from an EMBL/GenBank/DDBJ whole genome shotgun (WGS) entry which is preliminary data.</text>
</comment>
<reference evidence="12 14" key="1">
    <citation type="submission" date="2016-04" db="EMBL/GenBank/DDBJ databases">
        <title>Genome sequence of Methanosphaera cuniculi DSM 4103.</title>
        <authorList>
            <person name="Poehlein A."/>
            <person name="Seedorf H."/>
            <person name="Daniel R."/>
        </authorList>
    </citation>
    <scope>NUCLEOTIDE SEQUENCE [LARGE SCALE GENOMIC DNA]</scope>
    <source>
        <strain evidence="12 14">DSM 4103</strain>
    </source>
</reference>
<evidence type="ECO:0000259" key="10">
    <source>
        <dbReference type="PROSITE" id="PS51918"/>
    </source>
</evidence>
<dbReference type="GO" id="GO:0008033">
    <property type="term" value="P:tRNA processing"/>
    <property type="evidence" value="ECO:0007669"/>
    <property type="project" value="UniProtKB-UniRule"/>
</dbReference>
<dbReference type="Proteomes" id="UP000217528">
    <property type="component" value="Unassembled WGS sequence"/>
</dbReference>
<dbReference type="Pfam" id="PF08608">
    <property type="entry name" value="Wyosine_form"/>
    <property type="match status" value="1"/>
</dbReference>
<evidence type="ECO:0000256" key="7">
    <source>
        <dbReference type="ARBA" id="ARBA00023239"/>
    </source>
</evidence>
<keyword evidence="5 9" id="KW-0408">Iron</keyword>
<evidence type="ECO:0000313" key="13">
    <source>
        <dbReference type="Proteomes" id="UP000217528"/>
    </source>
</evidence>
<keyword evidence="6 9" id="KW-0411">Iron-sulfur</keyword>
<dbReference type="Proteomes" id="UP000246004">
    <property type="component" value="Unassembled WGS sequence"/>
</dbReference>
<evidence type="ECO:0000256" key="8">
    <source>
        <dbReference type="ARBA" id="ARBA00049466"/>
    </source>
</evidence>
<sequence length="315" mass="36618">MLISQQKQKDLEKKGYRFAGKNVHAGNKICHWTRKSIVDEGTCYKEQFYGIKSHRCLQMSPSIPYCQHKCLFCWRDTEITKVSWDTDDYDDPKTIIEDCIENQKKLLCGFFGNEKANPQKLKECVKPNNAALSLAGEPLLYPEINQLIDEFHKQDFTTFLVTNGESPEDLKKLEENEPTQLYVSLDAPNNEIYQKVCKPQIENGWEKLNETIQLLSTYDTRKVLRITSVKDLNMTNPEEYAKIIDKADVDYVEIKAYMYVGDSRERLKWENMPKTVDIQNFATEVAKNCGMEIIDEVEKSRVLLLGDKKPKKYNN</sequence>
<comment type="subunit">
    <text evidence="9">Monomer.</text>
</comment>
<dbReference type="SFLD" id="SFLDF00284">
    <property type="entry name" value="tRNA_wybutosine-synthesizing"/>
    <property type="match status" value="1"/>
</dbReference>
<dbReference type="NCBIfam" id="TIGR03972">
    <property type="entry name" value="rSAM_TYW1"/>
    <property type="match status" value="1"/>
</dbReference>
<dbReference type="EMBL" id="LWMS01000001">
    <property type="protein sequence ID" value="PWL09054.1"/>
    <property type="molecule type" value="Genomic_DNA"/>
</dbReference>
<keyword evidence="13" id="KW-1185">Reference proteome</keyword>
<dbReference type="SUPFAM" id="SSF102114">
    <property type="entry name" value="Radical SAM enzymes"/>
    <property type="match status" value="1"/>
</dbReference>
<keyword evidence="1 9" id="KW-0004">4Fe-4S</keyword>
<dbReference type="SFLD" id="SFLDG01071">
    <property type="entry name" value="tRNA_wybutosine-synthesizing"/>
    <property type="match status" value="1"/>
</dbReference>
<proteinExistence type="inferred from homology"/>
<dbReference type="InterPro" id="IPR007197">
    <property type="entry name" value="rSAM"/>
</dbReference>
<dbReference type="InterPro" id="IPR058240">
    <property type="entry name" value="rSAM_sf"/>
</dbReference>
<dbReference type="OrthoDB" id="68499at2157"/>
<dbReference type="GO" id="GO:0051539">
    <property type="term" value="F:4 iron, 4 sulfur cluster binding"/>
    <property type="evidence" value="ECO:0007669"/>
    <property type="project" value="UniProtKB-UniRule"/>
</dbReference>
<dbReference type="PANTHER" id="PTHR13930">
    <property type="entry name" value="S-ADENOSYL-L-METHIONINE-DEPENDENT TRNA 4-DEMETHYLWYOSINE SYNTHASE"/>
    <property type="match status" value="1"/>
</dbReference>
<evidence type="ECO:0000313" key="12">
    <source>
        <dbReference type="EMBL" id="PWL09054.1"/>
    </source>
</evidence>
<dbReference type="GO" id="GO:0102521">
    <property type="term" value="F:tRNA-4-demethylwyosine synthase activity"/>
    <property type="evidence" value="ECO:0007669"/>
    <property type="project" value="UniProtKB-EC"/>
</dbReference>
<reference evidence="11 13" key="2">
    <citation type="journal article" date="2017" name="BMC Genomics">
        <title>Genomic analysis of methanogenic archaea reveals a shift towards energy conservation.</title>
        <authorList>
            <person name="Gilmore S.P."/>
            <person name="Henske J.K."/>
            <person name="Sexton J.A."/>
            <person name="Solomon K.V."/>
            <person name="Seppala S."/>
            <person name="Yoo J.I."/>
            <person name="Huyett L.M."/>
            <person name="Pressman A."/>
            <person name="Cogan J.Z."/>
            <person name="Kivenson V."/>
            <person name="Peng X."/>
            <person name="Tan Y."/>
            <person name="Valentine D.L."/>
            <person name="O'Malley M.A."/>
        </authorList>
    </citation>
    <scope>NUCLEOTIDE SEQUENCE [LARGE SCALE GENOMIC DNA]</scope>
    <source>
        <strain evidence="11 13">1R-7</strain>
    </source>
</reference>
<feature type="binding site" evidence="9">
    <location>
        <position position="73"/>
    </location>
    <ligand>
        <name>[4Fe-4S] cluster</name>
        <dbReference type="ChEBI" id="CHEBI:49883"/>
        <label>2</label>
        <note>4Fe-4S-S-AdoMet</note>
    </ligand>
</feature>
<dbReference type="Pfam" id="PF04055">
    <property type="entry name" value="Radical_SAM"/>
    <property type="match status" value="1"/>
</dbReference>
<feature type="domain" description="Radical SAM core" evidence="10">
    <location>
        <begin position="49"/>
        <end position="295"/>
    </location>
</feature>
<feature type="binding site" evidence="9">
    <location>
        <position position="66"/>
    </location>
    <ligand>
        <name>[4Fe-4S] cluster</name>
        <dbReference type="ChEBI" id="CHEBI:49883"/>
        <label>2</label>
        <note>4Fe-4S-S-AdoMet</note>
    </ligand>
</feature>
<name>A0A2A2HCX5_9EURY</name>
<keyword evidence="4 9" id="KW-0479">Metal-binding</keyword>
<keyword evidence="7 9" id="KW-0456">Lyase</keyword>
<evidence type="ECO:0000313" key="14">
    <source>
        <dbReference type="Proteomes" id="UP000246004"/>
    </source>
</evidence>
<dbReference type="InterPro" id="IPR013917">
    <property type="entry name" value="tRNA_wybutosine-synth"/>
</dbReference>
<evidence type="ECO:0000256" key="4">
    <source>
        <dbReference type="ARBA" id="ARBA00022723"/>
    </source>
</evidence>
<evidence type="ECO:0000256" key="2">
    <source>
        <dbReference type="ARBA" id="ARBA00022691"/>
    </source>
</evidence>
<dbReference type="EMBL" id="LMVN01000021">
    <property type="protein sequence ID" value="PAV07126.1"/>
    <property type="molecule type" value="Genomic_DNA"/>
</dbReference>
<feature type="binding site" evidence="9">
    <location>
        <position position="30"/>
    </location>
    <ligand>
        <name>[4Fe-4S] cluster</name>
        <dbReference type="ChEBI" id="CHEBI:49883"/>
        <label>1</label>
    </ligand>
</feature>
<dbReference type="InterPro" id="IPR013785">
    <property type="entry name" value="Aldolase_TIM"/>
</dbReference>
<dbReference type="SFLD" id="SFLDS00029">
    <property type="entry name" value="Radical_SAM"/>
    <property type="match status" value="1"/>
</dbReference>
<dbReference type="GO" id="GO:0046872">
    <property type="term" value="F:metal ion binding"/>
    <property type="evidence" value="ECO:0007669"/>
    <property type="project" value="UniProtKB-KW"/>
</dbReference>
<dbReference type="CDD" id="cd01335">
    <property type="entry name" value="Radical_SAM"/>
    <property type="match status" value="1"/>
</dbReference>
<dbReference type="InterPro" id="IPR034556">
    <property type="entry name" value="tRNA_wybutosine-synthase"/>
</dbReference>
<comment type="subcellular location">
    <subcellularLocation>
        <location evidence="9">Cytoplasm</location>
    </subcellularLocation>
</comment>
<accession>A0A2A2HCX5</accession>
<dbReference type="InterPro" id="IPR023993">
    <property type="entry name" value="TYW1_archaea"/>
</dbReference>
<comment type="catalytic activity">
    <reaction evidence="8 9">
        <text>N(1)-methylguanosine(37) in tRNA(Phe) + pyruvate + S-adenosyl-L-methionine = 4-demethylwyosine(37) in tRNA(Phe) + 5'-deoxyadenosine + L-methionine + CO2 + H2O</text>
        <dbReference type="Rhea" id="RHEA:36347"/>
        <dbReference type="Rhea" id="RHEA-COMP:10164"/>
        <dbReference type="Rhea" id="RHEA-COMP:10165"/>
        <dbReference type="ChEBI" id="CHEBI:15361"/>
        <dbReference type="ChEBI" id="CHEBI:15377"/>
        <dbReference type="ChEBI" id="CHEBI:16526"/>
        <dbReference type="ChEBI" id="CHEBI:17319"/>
        <dbReference type="ChEBI" id="CHEBI:57844"/>
        <dbReference type="ChEBI" id="CHEBI:59789"/>
        <dbReference type="ChEBI" id="CHEBI:64315"/>
        <dbReference type="ChEBI" id="CHEBI:73542"/>
        <dbReference type="EC" id="4.1.3.44"/>
    </reaction>
</comment>
<comment type="function">
    <text evidence="9">Component of the wyosine derivatives biosynthesis pathway that catalyzes the condensation of N-methylguanine with 2 carbon atoms from pyruvate to form the tricyclic 4-demethylwyosine (imG-14) on guanosine-37 of tRNA(Phe).</text>
</comment>
<evidence type="ECO:0000256" key="3">
    <source>
        <dbReference type="ARBA" id="ARBA00022694"/>
    </source>
</evidence>
<evidence type="ECO:0000256" key="1">
    <source>
        <dbReference type="ARBA" id="ARBA00022485"/>
    </source>
</evidence>
<evidence type="ECO:0000256" key="5">
    <source>
        <dbReference type="ARBA" id="ARBA00023004"/>
    </source>
</evidence>
<organism evidence="11 13">
    <name type="scientific">Methanosphaera cuniculi</name>
    <dbReference type="NCBI Taxonomy" id="1077256"/>
    <lineage>
        <taxon>Archaea</taxon>
        <taxon>Methanobacteriati</taxon>
        <taxon>Methanobacteriota</taxon>
        <taxon>Methanomada group</taxon>
        <taxon>Methanobacteria</taxon>
        <taxon>Methanobacteriales</taxon>
        <taxon>Methanobacteriaceae</taxon>
        <taxon>Methanosphaera</taxon>
    </lineage>
</organism>
<feature type="binding site" evidence="9">
    <location>
        <position position="56"/>
    </location>
    <ligand>
        <name>[4Fe-4S] cluster</name>
        <dbReference type="ChEBI" id="CHEBI:49883"/>
        <label>1</label>
    </ligand>
</feature>
<dbReference type="PROSITE" id="PS51918">
    <property type="entry name" value="RADICAL_SAM"/>
    <property type="match status" value="1"/>
</dbReference>
<comment type="similarity">
    <text evidence="9">Belongs to the TYW1 family.</text>
</comment>
<dbReference type="AlphaFoldDB" id="A0A2A2HCX5"/>
<keyword evidence="9" id="KW-0963">Cytoplasm</keyword>
<evidence type="ECO:0000256" key="9">
    <source>
        <dbReference type="HAMAP-Rule" id="MF_01921"/>
    </source>
</evidence>
<evidence type="ECO:0000313" key="11">
    <source>
        <dbReference type="EMBL" id="PAV07126.1"/>
    </source>
</evidence>
<feature type="binding site" evidence="9">
    <location>
        <position position="43"/>
    </location>
    <ligand>
        <name>[4Fe-4S] cluster</name>
        <dbReference type="ChEBI" id="CHEBI:49883"/>
        <label>1</label>
    </ligand>
</feature>
<feature type="binding site" evidence="9">
    <location>
        <position position="70"/>
    </location>
    <ligand>
        <name>[4Fe-4S] cluster</name>
        <dbReference type="ChEBI" id="CHEBI:49883"/>
        <label>2</label>
        <note>4Fe-4S-S-AdoMet</note>
    </ligand>
</feature>
<keyword evidence="3 9" id="KW-0819">tRNA processing</keyword>
<dbReference type="Gene3D" id="3.20.20.70">
    <property type="entry name" value="Aldolase class I"/>
    <property type="match status" value="1"/>
</dbReference>